<reference evidence="1" key="1">
    <citation type="submission" date="2020-08" db="EMBL/GenBank/DDBJ databases">
        <title>Multicomponent nature underlies the extraordinary mechanical properties of spider dragline silk.</title>
        <authorList>
            <person name="Kono N."/>
            <person name="Nakamura H."/>
            <person name="Mori M."/>
            <person name="Yoshida Y."/>
            <person name="Ohtoshi R."/>
            <person name="Malay A.D."/>
            <person name="Moran D.A.P."/>
            <person name="Tomita M."/>
            <person name="Numata K."/>
            <person name="Arakawa K."/>
        </authorList>
    </citation>
    <scope>NUCLEOTIDE SEQUENCE</scope>
</reference>
<proteinExistence type="predicted"/>
<evidence type="ECO:0000313" key="1">
    <source>
        <dbReference type="EMBL" id="GFY15632.1"/>
    </source>
</evidence>
<dbReference type="Proteomes" id="UP000887159">
    <property type="component" value="Unassembled WGS sequence"/>
</dbReference>
<dbReference type="AlphaFoldDB" id="A0A8X6SKW4"/>
<sequence>MKTIYGNRGRRKNDARKLTIAEGLASTKKRVAKGSRREGIGAKRRATANRMCPVCCANCYENQGEEWVQCCDPSSSLFHEECAKSESDFFSIVMTIAYDTRANSQ</sequence>
<comment type="caution">
    <text evidence="1">The sequence shown here is derived from an EMBL/GenBank/DDBJ whole genome shotgun (WGS) entry which is preliminary data.</text>
</comment>
<accession>A0A8X6SKW4</accession>
<keyword evidence="2" id="KW-1185">Reference proteome</keyword>
<organism evidence="1 2">
    <name type="scientific">Trichonephila clavipes</name>
    <name type="common">Golden silk orbweaver</name>
    <name type="synonym">Nephila clavipes</name>
    <dbReference type="NCBI Taxonomy" id="2585209"/>
    <lineage>
        <taxon>Eukaryota</taxon>
        <taxon>Metazoa</taxon>
        <taxon>Ecdysozoa</taxon>
        <taxon>Arthropoda</taxon>
        <taxon>Chelicerata</taxon>
        <taxon>Arachnida</taxon>
        <taxon>Araneae</taxon>
        <taxon>Araneomorphae</taxon>
        <taxon>Entelegynae</taxon>
        <taxon>Araneoidea</taxon>
        <taxon>Nephilidae</taxon>
        <taxon>Trichonephila</taxon>
    </lineage>
</organism>
<dbReference type="EMBL" id="BMAU01021335">
    <property type="protein sequence ID" value="GFY15632.1"/>
    <property type="molecule type" value="Genomic_DNA"/>
</dbReference>
<evidence type="ECO:0000313" key="2">
    <source>
        <dbReference type="Proteomes" id="UP000887159"/>
    </source>
</evidence>
<name>A0A8X6SKW4_TRICX</name>
<gene>
    <name evidence="1" type="ORF">TNCV_1282801</name>
</gene>
<protein>
    <submittedName>
        <fullName evidence="1">Uncharacterized protein</fullName>
    </submittedName>
</protein>